<feature type="chain" id="PRO_5038938436" evidence="1">
    <location>
        <begin position="20"/>
        <end position="302"/>
    </location>
</feature>
<feature type="domain" description="ABC-type glycine betaine transport system substrate-binding" evidence="2">
    <location>
        <begin position="38"/>
        <end position="298"/>
    </location>
</feature>
<dbReference type="EMBL" id="QLYX01000009">
    <property type="protein sequence ID" value="RAY13553.1"/>
    <property type="molecule type" value="Genomic_DNA"/>
</dbReference>
<organism evidence="3 4">
    <name type="scientific">Actinomadura craniellae</name>
    <dbReference type="NCBI Taxonomy" id="2231787"/>
    <lineage>
        <taxon>Bacteria</taxon>
        <taxon>Bacillati</taxon>
        <taxon>Actinomycetota</taxon>
        <taxon>Actinomycetes</taxon>
        <taxon>Streptosporangiales</taxon>
        <taxon>Thermomonosporaceae</taxon>
        <taxon>Actinomadura</taxon>
    </lineage>
</organism>
<dbReference type="Pfam" id="PF04069">
    <property type="entry name" value="OpuAC"/>
    <property type="match status" value="1"/>
</dbReference>
<evidence type="ECO:0000259" key="2">
    <source>
        <dbReference type="Pfam" id="PF04069"/>
    </source>
</evidence>
<feature type="signal peptide" evidence="1">
    <location>
        <begin position="1"/>
        <end position="19"/>
    </location>
</feature>
<keyword evidence="4" id="KW-1185">Reference proteome</keyword>
<reference evidence="3 4" key="1">
    <citation type="submission" date="2018-06" db="EMBL/GenBank/DDBJ databases">
        <title>Actinomadura craniellae sp. nov. isolated from marine sponge Craniella sp.</title>
        <authorList>
            <person name="Li L."/>
            <person name="Xu Q.H."/>
            <person name="Lin H.W."/>
            <person name="Lu Y.H."/>
        </authorList>
    </citation>
    <scope>NUCLEOTIDE SEQUENCE [LARGE SCALE GENOMIC DNA]</scope>
    <source>
        <strain evidence="3 4">LHW63021</strain>
    </source>
</reference>
<dbReference type="Proteomes" id="UP000251891">
    <property type="component" value="Unassembled WGS sequence"/>
</dbReference>
<dbReference type="AlphaFoldDB" id="A0A365H5N9"/>
<dbReference type="GO" id="GO:0022857">
    <property type="term" value="F:transmembrane transporter activity"/>
    <property type="evidence" value="ECO:0007669"/>
    <property type="project" value="InterPro"/>
</dbReference>
<evidence type="ECO:0000313" key="3">
    <source>
        <dbReference type="EMBL" id="RAY13553.1"/>
    </source>
</evidence>
<dbReference type="CDD" id="cd13606">
    <property type="entry name" value="PBP2_ProX_like"/>
    <property type="match status" value="1"/>
</dbReference>
<comment type="caution">
    <text evidence="3">The sequence shown here is derived from an EMBL/GenBank/DDBJ whole genome shotgun (WGS) entry which is preliminary data.</text>
</comment>
<name>A0A365H5N9_9ACTN</name>
<dbReference type="Gene3D" id="3.40.190.10">
    <property type="entry name" value="Periplasmic binding protein-like II"/>
    <property type="match status" value="1"/>
</dbReference>
<dbReference type="GO" id="GO:0043190">
    <property type="term" value="C:ATP-binding cassette (ABC) transporter complex"/>
    <property type="evidence" value="ECO:0007669"/>
    <property type="project" value="InterPro"/>
</dbReference>
<dbReference type="Gene3D" id="3.40.190.120">
    <property type="entry name" value="Osmoprotection protein (prox), domain 2"/>
    <property type="match status" value="1"/>
</dbReference>
<dbReference type="SUPFAM" id="SSF53850">
    <property type="entry name" value="Periplasmic binding protein-like II"/>
    <property type="match status" value="1"/>
</dbReference>
<evidence type="ECO:0000313" key="4">
    <source>
        <dbReference type="Proteomes" id="UP000251891"/>
    </source>
</evidence>
<accession>A0A365H5N9</accession>
<gene>
    <name evidence="3" type="ORF">DPM19_20795</name>
</gene>
<keyword evidence="1" id="KW-0732">Signal</keyword>
<dbReference type="OrthoDB" id="9781705at2"/>
<evidence type="ECO:0000256" key="1">
    <source>
        <dbReference type="SAM" id="SignalP"/>
    </source>
</evidence>
<sequence>MIRGAALALAAALTLTACGGGGDDPLKNDGSGGGGGGDVVIGSADFPENLALAEIYAQALEKKGVKVQRKLKIGTREVYYKELERGAITLFPEYNGNLLLHVDKTATAATTADVNAALKQKLPPALEILDSAPAEDKDAVTVTQETAAKYGLKTIEDLKAQAKNLVFGGPSEFKTRQAGLVGLKEKYGLEFKEFKPLDTGGPLTVDALKKGDIQVANLFTTDAAITRNNFVALEDPKNVFPAQNVTPLVAKAKVNDTVRTTLNAISAKLTTQDLLSMNTKMLVDKADPEDVAAEWLKKAGLA</sequence>
<protein>
    <submittedName>
        <fullName evidence="3">Glycine/betaine ABC transporter substrate-binding protein</fullName>
    </submittedName>
</protein>
<dbReference type="PROSITE" id="PS51257">
    <property type="entry name" value="PROKAR_LIPOPROTEIN"/>
    <property type="match status" value="1"/>
</dbReference>
<proteinExistence type="predicted"/>
<dbReference type="InterPro" id="IPR007210">
    <property type="entry name" value="ABC_Gly_betaine_transp_sub-bd"/>
</dbReference>